<dbReference type="PANTHER" id="PTHR12353">
    <property type="entry name" value="DISKS LARGE-ASSOCIATED PROTEIN DAP SAP90/PSD-95-ASSOCIATED PROTEIN"/>
    <property type="match status" value="1"/>
</dbReference>
<dbReference type="GO" id="GO:0008017">
    <property type="term" value="F:microtubule binding"/>
    <property type="evidence" value="ECO:0007669"/>
    <property type="project" value="TreeGrafter"/>
</dbReference>
<reference evidence="3" key="3">
    <citation type="submission" date="2025-09" db="UniProtKB">
        <authorList>
            <consortium name="Ensembl"/>
        </authorList>
    </citation>
    <scope>IDENTIFICATION</scope>
</reference>
<feature type="compositionally biased region" description="Basic and acidic residues" evidence="2">
    <location>
        <begin position="223"/>
        <end position="237"/>
    </location>
</feature>
<dbReference type="GO" id="GO:0007059">
    <property type="term" value="P:chromosome segregation"/>
    <property type="evidence" value="ECO:0007669"/>
    <property type="project" value="TreeGrafter"/>
</dbReference>
<dbReference type="GO" id="GO:0005634">
    <property type="term" value="C:nucleus"/>
    <property type="evidence" value="ECO:0007669"/>
    <property type="project" value="TreeGrafter"/>
</dbReference>
<dbReference type="GO" id="GO:0007052">
    <property type="term" value="P:mitotic spindle organization"/>
    <property type="evidence" value="ECO:0007669"/>
    <property type="project" value="TreeGrafter"/>
</dbReference>
<reference evidence="4" key="1">
    <citation type="submission" date="2003-08" db="EMBL/GenBank/DDBJ databases">
        <authorList>
            <person name="Birren B."/>
            <person name="Nusbaum C."/>
            <person name="Abebe A."/>
            <person name="Abouelleil A."/>
            <person name="Adekoya E."/>
            <person name="Ait-zahra M."/>
            <person name="Allen N."/>
            <person name="Allen T."/>
            <person name="An P."/>
            <person name="Anderson M."/>
            <person name="Anderson S."/>
            <person name="Arachchi H."/>
            <person name="Armbruster J."/>
            <person name="Bachantsang P."/>
            <person name="Baldwin J."/>
            <person name="Barry A."/>
            <person name="Bayul T."/>
            <person name="Blitshsteyn B."/>
            <person name="Bloom T."/>
            <person name="Blye J."/>
            <person name="Boguslavskiy L."/>
            <person name="Borowsky M."/>
            <person name="Boukhgalter B."/>
            <person name="Brunache A."/>
            <person name="Butler J."/>
            <person name="Calixte N."/>
            <person name="Calvo S."/>
            <person name="Camarata J."/>
            <person name="Campo K."/>
            <person name="Chang J."/>
            <person name="Cheshatsang Y."/>
            <person name="Citroen M."/>
            <person name="Collymore A."/>
            <person name="Considine T."/>
            <person name="Cook A."/>
            <person name="Cooke P."/>
            <person name="Corum B."/>
            <person name="Cuomo C."/>
            <person name="David R."/>
            <person name="Dawoe T."/>
            <person name="Degray S."/>
            <person name="Dodge S."/>
            <person name="Dooley K."/>
            <person name="Dorje P."/>
            <person name="Dorjee K."/>
            <person name="Dorris L."/>
            <person name="Duffey N."/>
            <person name="Dupes A."/>
            <person name="Elkins T."/>
            <person name="Engels R."/>
            <person name="Erickson J."/>
            <person name="Farina A."/>
            <person name="Faro S."/>
            <person name="Ferreira P."/>
            <person name="Fischer H."/>
            <person name="Fitzgerald M."/>
            <person name="Foley K."/>
            <person name="Gage D."/>
            <person name="Galagan J."/>
            <person name="Gearin G."/>
            <person name="Gnerre S."/>
            <person name="Gnirke A."/>
            <person name="Goyette A."/>
            <person name="Graham J."/>
            <person name="Grandbois E."/>
            <person name="Gyaltsen K."/>
            <person name="Hafez N."/>
            <person name="Hagopian D."/>
            <person name="Hagos B."/>
            <person name="Hall J."/>
            <person name="Hatcher B."/>
            <person name="Heller A."/>
            <person name="Higgins H."/>
            <person name="Honan T."/>
            <person name="Horn A."/>
            <person name="Houde N."/>
            <person name="Hughes L."/>
            <person name="Hulme W."/>
            <person name="Husby E."/>
            <person name="Iliev I."/>
            <person name="Jaffe D."/>
            <person name="Jones C."/>
            <person name="Kamal M."/>
            <person name="Kamat A."/>
            <person name="Kamvysselis M."/>
            <person name="Karlsson E."/>
            <person name="Kells C."/>
            <person name="Kieu A."/>
            <person name="Kisner P."/>
            <person name="Kodira C."/>
            <person name="Kulbokas E."/>
            <person name="Labutti K."/>
            <person name="Lama D."/>
            <person name="Landers T."/>
            <person name="Leger J."/>
            <person name="Levine S."/>
            <person name="Lewis D."/>
            <person name="Lewis T."/>
            <person name="Lindblad-toh K."/>
            <person name="Liu X."/>
            <person name="Lokyitsang T."/>
            <person name="Lokyitsang Y."/>
            <person name="Lucien O."/>
            <person name="Lui A."/>
            <person name="Ma L.J."/>
            <person name="Mabbitt R."/>
            <person name="Macdonald J."/>
            <person name="Maclean C."/>
            <person name="Major J."/>
            <person name="Manning J."/>
            <person name="Marabella R."/>
            <person name="Maru K."/>
            <person name="Matthews C."/>
            <person name="Mauceli E."/>
            <person name="Mccarthy M."/>
            <person name="Mcdonough S."/>
            <person name="Mcghee T."/>
            <person name="Meldrim J."/>
            <person name="Meneus L."/>
            <person name="Mesirov J."/>
            <person name="Mihalev A."/>
            <person name="Mihova T."/>
            <person name="Mikkelsen T."/>
            <person name="Mlenga V."/>
            <person name="Moru K."/>
            <person name="Mozes J."/>
            <person name="Mulrain L."/>
            <person name="Munson G."/>
            <person name="Naylor J."/>
            <person name="Newes C."/>
            <person name="Nguyen C."/>
            <person name="Nguyen N."/>
            <person name="Nguyen T."/>
            <person name="Nicol R."/>
            <person name="Nielsen C."/>
            <person name="Nizzari M."/>
            <person name="Norbu C."/>
            <person name="Norbu N."/>
            <person name="O'donnell P."/>
            <person name="Okoawo O."/>
            <person name="O'leary S."/>
            <person name="Omotosho B."/>
            <person name="O'neill K."/>
            <person name="Osman S."/>
            <person name="Parker S."/>
            <person name="Perrin D."/>
            <person name="Phunkhang P."/>
            <person name="Piqani B."/>
            <person name="Purcell S."/>
            <person name="Rachupka T."/>
            <person name="Ramasamy U."/>
            <person name="Rameau R."/>
            <person name="Ray V."/>
            <person name="Raymond C."/>
            <person name="Retta R."/>
            <person name="Richardson S."/>
            <person name="Rise C."/>
            <person name="Rodriguez J."/>
            <person name="Rogers J."/>
            <person name="Rogov P."/>
            <person name="Rutman M."/>
            <person name="Schupbach R."/>
            <person name="Seaman C."/>
            <person name="Settipalli S."/>
            <person name="Sharpe T."/>
            <person name="Sheridan J."/>
            <person name="Sherpa N."/>
            <person name="Shi J."/>
            <person name="Smirnov S."/>
            <person name="Smith C."/>
            <person name="Sougnez C."/>
            <person name="Spencer B."/>
            <person name="Stalker J."/>
            <person name="Stange-thomann N."/>
            <person name="Stavropoulos S."/>
            <person name="Stetson K."/>
            <person name="Stone C."/>
            <person name="Stone S."/>
            <person name="Stubbs M."/>
            <person name="Talamas J."/>
            <person name="Tchuinga P."/>
            <person name="Tenzing P."/>
            <person name="Tesfaye S."/>
            <person name="Theodore J."/>
            <person name="Thoulutsang Y."/>
            <person name="Topham K."/>
            <person name="Towey S."/>
            <person name="Tsamla T."/>
            <person name="Tsomo N."/>
            <person name="Vallee D."/>
            <person name="Vassiliev H."/>
            <person name="Venkataraman V."/>
            <person name="Vinson J."/>
            <person name="Vo A."/>
            <person name="Wade C."/>
            <person name="Wang S."/>
            <person name="Wangchuk T."/>
            <person name="Wangdi T."/>
            <person name="Whittaker C."/>
            <person name="Wilkinson J."/>
            <person name="Wu Y."/>
            <person name="Wyman D."/>
            <person name="Yadav S."/>
            <person name="Yang S."/>
            <person name="Yang X."/>
            <person name="Yeager S."/>
            <person name="Yee E."/>
            <person name="Young G."/>
            <person name="Zainoun J."/>
            <person name="Zembeck L."/>
            <person name="Zimmer A."/>
            <person name="Zody M."/>
            <person name="Lander E."/>
        </authorList>
    </citation>
    <scope>NUCLEOTIDE SEQUENCE [LARGE SCALE GENOMIC DNA]</scope>
</reference>
<dbReference type="GO" id="GO:0051382">
    <property type="term" value="P:kinetochore assembly"/>
    <property type="evidence" value="ECO:0007669"/>
    <property type="project" value="TreeGrafter"/>
</dbReference>
<proteinExistence type="inferred from homology"/>
<dbReference type="HOGENOM" id="CLU_062151_0_0_1"/>
<keyword evidence="4" id="KW-1185">Reference proteome</keyword>
<organism evidence="3 4">
    <name type="scientific">Ciona savignyi</name>
    <name type="common">Pacific transparent sea squirt</name>
    <dbReference type="NCBI Taxonomy" id="51511"/>
    <lineage>
        <taxon>Eukaryota</taxon>
        <taxon>Metazoa</taxon>
        <taxon>Chordata</taxon>
        <taxon>Tunicata</taxon>
        <taxon>Ascidiacea</taxon>
        <taxon>Phlebobranchia</taxon>
        <taxon>Cionidae</taxon>
        <taxon>Ciona</taxon>
    </lineage>
</organism>
<evidence type="ECO:0000256" key="1">
    <source>
        <dbReference type="ARBA" id="ARBA00008839"/>
    </source>
</evidence>
<feature type="compositionally biased region" description="Basic and acidic residues" evidence="2">
    <location>
        <begin position="148"/>
        <end position="162"/>
    </location>
</feature>
<evidence type="ECO:0008006" key="5">
    <source>
        <dbReference type="Google" id="ProtNLM"/>
    </source>
</evidence>
<evidence type="ECO:0000256" key="2">
    <source>
        <dbReference type="SAM" id="MobiDB-lite"/>
    </source>
</evidence>
<evidence type="ECO:0000313" key="4">
    <source>
        <dbReference type="Proteomes" id="UP000007875"/>
    </source>
</evidence>
<dbReference type="Pfam" id="PF03359">
    <property type="entry name" value="GKAP"/>
    <property type="match status" value="1"/>
</dbReference>
<evidence type="ECO:0000313" key="3">
    <source>
        <dbReference type="Ensembl" id="ENSCSAVP00000019177.1"/>
    </source>
</evidence>
<dbReference type="GO" id="GO:0023052">
    <property type="term" value="P:signaling"/>
    <property type="evidence" value="ECO:0007669"/>
    <property type="project" value="InterPro"/>
</dbReference>
<reference evidence="3" key="2">
    <citation type="submission" date="2025-08" db="UniProtKB">
        <authorList>
            <consortium name="Ensembl"/>
        </authorList>
    </citation>
    <scope>IDENTIFICATION</scope>
</reference>
<feature type="compositionally biased region" description="Basic residues" evidence="2">
    <location>
        <begin position="163"/>
        <end position="173"/>
    </location>
</feature>
<dbReference type="eggNOG" id="KOG3971">
    <property type="taxonomic scope" value="Eukaryota"/>
</dbReference>
<dbReference type="GeneTree" id="ENSGT00940000158652"/>
<dbReference type="InParanoid" id="H2ZNL1"/>
<sequence>MMLSNEEFSENIKSCKIETKPQNVETITNTSTASSALPVHDTKYYRDLLKENTASLNQQSCNWEKYSEVVAEDIGKENEEMVLGDIRTTVGQAKLLIKERFTQFSGLIDKCEFGSSDKPVLCQDLEGFWEMINFQVVDVQEKFSKLEKRRSENWANNSEEKKTVKKKILKKKSVQPPDVSNADKRLEARKRLASAKAALKKKVPPSVTFDAGFFKVDSPVRSLTDKSRTPSTAERKRPATPSSDNFLHGRFLKRKMEVLGPDLKKSLNFDVTTMDNCTDQDADVPCQAPTSVKVTETRSISTETETNEFVVEKALMAISQQISLIQDSFREKETNEMHHRLCQR</sequence>
<feature type="region of interest" description="Disordered" evidence="2">
    <location>
        <begin position="148"/>
        <end position="184"/>
    </location>
</feature>
<dbReference type="AlphaFoldDB" id="H2ZNL1"/>
<dbReference type="PANTHER" id="PTHR12353:SF1">
    <property type="entry name" value="DISKS LARGE-ASSOCIATED PROTEIN 5"/>
    <property type="match status" value="1"/>
</dbReference>
<dbReference type="GO" id="GO:0051642">
    <property type="term" value="P:centrosome localization"/>
    <property type="evidence" value="ECO:0007669"/>
    <property type="project" value="TreeGrafter"/>
</dbReference>
<comment type="similarity">
    <text evidence="1">Belongs to the SAPAP family.</text>
</comment>
<dbReference type="STRING" id="51511.ENSCSAVP00000019177"/>
<dbReference type="InterPro" id="IPR005026">
    <property type="entry name" value="SAPAP"/>
</dbReference>
<protein>
    <recommendedName>
        <fullName evidence="5">Disks large-associated protein 5</fullName>
    </recommendedName>
</protein>
<dbReference type="OMA" id="IDKCEFG"/>
<dbReference type="Ensembl" id="ENSCSAVT00000019384.1">
    <property type="protein sequence ID" value="ENSCSAVP00000019177.1"/>
    <property type="gene ID" value="ENSCSAVG00000011262.1"/>
</dbReference>
<feature type="region of interest" description="Disordered" evidence="2">
    <location>
        <begin position="221"/>
        <end position="246"/>
    </location>
</feature>
<accession>H2ZNL1</accession>
<dbReference type="GO" id="GO:0031616">
    <property type="term" value="C:spindle pole centrosome"/>
    <property type="evidence" value="ECO:0007669"/>
    <property type="project" value="TreeGrafter"/>
</dbReference>
<dbReference type="Proteomes" id="UP000007875">
    <property type="component" value="Unassembled WGS sequence"/>
</dbReference>
<dbReference type="GO" id="GO:0005737">
    <property type="term" value="C:cytoplasm"/>
    <property type="evidence" value="ECO:0007669"/>
    <property type="project" value="TreeGrafter"/>
</dbReference>
<dbReference type="GO" id="GO:0007346">
    <property type="term" value="P:regulation of mitotic cell cycle"/>
    <property type="evidence" value="ECO:0007669"/>
    <property type="project" value="TreeGrafter"/>
</dbReference>
<name>H2ZNL1_CIOSA</name>